<evidence type="ECO:0000313" key="4">
    <source>
        <dbReference type="EMBL" id="QEM81388.1"/>
    </source>
</evidence>
<keyword evidence="1" id="KW-0808">Transferase</keyword>
<accession>A0A5C1NG39</accession>
<keyword evidence="2" id="KW-0677">Repeat</keyword>
<name>A0A5C1NG39_9GAMM</name>
<dbReference type="AlphaFoldDB" id="A0A5C1NG39"/>
<reference evidence="4" key="1">
    <citation type="submission" date="2021-02" db="EMBL/GenBank/DDBJ databases">
        <title>Strain Y2R2, a novel species of the genus Halomonas.</title>
        <authorList>
            <person name="Huang H."/>
        </authorList>
    </citation>
    <scope>NUCLEOTIDE SEQUENCE</scope>
    <source>
        <strain evidence="4">Y2R2</strain>
    </source>
</reference>
<feature type="domain" description="Rhodanese" evidence="3">
    <location>
        <begin position="163"/>
        <end position="269"/>
    </location>
</feature>
<evidence type="ECO:0000313" key="5">
    <source>
        <dbReference type="Proteomes" id="UP000324285"/>
    </source>
</evidence>
<dbReference type="Proteomes" id="UP000324285">
    <property type="component" value="Chromosome"/>
</dbReference>
<keyword evidence="5" id="KW-1185">Reference proteome</keyword>
<dbReference type="SMART" id="SM00450">
    <property type="entry name" value="RHOD"/>
    <property type="match status" value="2"/>
</dbReference>
<organism evidence="4 5">
    <name type="scientific">Halomonas binhaiensis</name>
    <dbReference type="NCBI Taxonomy" id="2562282"/>
    <lineage>
        <taxon>Bacteria</taxon>
        <taxon>Pseudomonadati</taxon>
        <taxon>Pseudomonadota</taxon>
        <taxon>Gammaproteobacteria</taxon>
        <taxon>Oceanospirillales</taxon>
        <taxon>Halomonadaceae</taxon>
        <taxon>Halomonas</taxon>
    </lineage>
</organism>
<dbReference type="OrthoDB" id="9781034at2"/>
<dbReference type="PROSITE" id="PS50206">
    <property type="entry name" value="RHODANESE_3"/>
    <property type="match status" value="2"/>
</dbReference>
<dbReference type="GO" id="GO:0004792">
    <property type="term" value="F:thiosulfate-cyanide sulfurtransferase activity"/>
    <property type="evidence" value="ECO:0007669"/>
    <property type="project" value="TreeGrafter"/>
</dbReference>
<dbReference type="Gene3D" id="3.40.250.10">
    <property type="entry name" value="Rhodanese-like domain"/>
    <property type="match status" value="2"/>
</dbReference>
<feature type="domain" description="Rhodanese" evidence="3">
    <location>
        <begin position="17"/>
        <end position="136"/>
    </location>
</feature>
<dbReference type="InterPro" id="IPR045078">
    <property type="entry name" value="TST/MPST-like"/>
</dbReference>
<sequence>MSFPLIQAAELHDALASDHPPLVLDCRFRLMDPGEGHALWRQGHIPGSHYLSLDEDLSARQGGGRHPLPSKMAFSATLRRLGLSPERPVVVLDDMGGQLAAARAWWMLAHWAGHPAVRLLDGGLAAWTASGGVLQSGDVPQPEPSAWQPLFNDAGLIALDDVAQSTALKVDARAGERFRGEVEPLDPRPGHIPGAVNRPCSENLVDGCFKEPAQLDRELPVADEVIAYCGSGVTACHNLLAYEVAGRPLPRLYVGSWSEWSSDPARPAELGEPGHS</sequence>
<dbReference type="SUPFAM" id="SSF52821">
    <property type="entry name" value="Rhodanese/Cell cycle control phosphatase"/>
    <property type="match status" value="2"/>
</dbReference>
<evidence type="ECO:0000259" key="3">
    <source>
        <dbReference type="PROSITE" id="PS50206"/>
    </source>
</evidence>
<dbReference type="CDD" id="cd01449">
    <property type="entry name" value="TST_Repeat_2"/>
    <property type="match status" value="1"/>
</dbReference>
<dbReference type="InterPro" id="IPR036873">
    <property type="entry name" value="Rhodanese-like_dom_sf"/>
</dbReference>
<dbReference type="CDD" id="cd01448">
    <property type="entry name" value="TST_Repeat_1"/>
    <property type="match status" value="1"/>
</dbReference>
<dbReference type="RefSeq" id="WP_149284399.1">
    <property type="nucleotide sequence ID" value="NZ_CP038437.2"/>
</dbReference>
<dbReference type="EMBL" id="CP038437">
    <property type="protein sequence ID" value="QEM81388.1"/>
    <property type="molecule type" value="Genomic_DNA"/>
</dbReference>
<evidence type="ECO:0000256" key="2">
    <source>
        <dbReference type="ARBA" id="ARBA00022737"/>
    </source>
</evidence>
<dbReference type="PANTHER" id="PTHR11364">
    <property type="entry name" value="THIOSULFATE SULFERTANSFERASE"/>
    <property type="match status" value="1"/>
</dbReference>
<proteinExistence type="predicted"/>
<dbReference type="Pfam" id="PF00581">
    <property type="entry name" value="Rhodanese"/>
    <property type="match status" value="2"/>
</dbReference>
<dbReference type="KEGG" id="hbh:E4T21_07430"/>
<gene>
    <name evidence="4" type="ORF">E4T21_07430</name>
</gene>
<dbReference type="PANTHER" id="PTHR11364:SF27">
    <property type="entry name" value="SULFURTRANSFERASE"/>
    <property type="match status" value="1"/>
</dbReference>
<evidence type="ECO:0000256" key="1">
    <source>
        <dbReference type="ARBA" id="ARBA00022679"/>
    </source>
</evidence>
<dbReference type="InterPro" id="IPR001763">
    <property type="entry name" value="Rhodanese-like_dom"/>
</dbReference>
<protein>
    <submittedName>
        <fullName evidence="4">Sulfurtransferase</fullName>
    </submittedName>
</protein>